<organism evidence="7">
    <name type="scientific">Caulobacter sp. 602-2</name>
    <dbReference type="NCBI Taxonomy" id="2710887"/>
    <lineage>
        <taxon>Bacteria</taxon>
        <taxon>Pseudomonadati</taxon>
        <taxon>Pseudomonadota</taxon>
        <taxon>Alphaproteobacteria</taxon>
        <taxon>Caulobacterales</taxon>
        <taxon>Caulobacteraceae</taxon>
        <taxon>Caulobacter</taxon>
    </lineage>
</organism>
<keyword evidence="3" id="KW-0731">Sigma factor</keyword>
<dbReference type="InterPro" id="IPR013324">
    <property type="entry name" value="RNA_pol_sigma_r3/r4-like"/>
</dbReference>
<accession>A0A6G4QRV4</accession>
<protein>
    <submittedName>
        <fullName evidence="7">Sigma-70 family RNA polymerase sigma factor</fullName>
    </submittedName>
</protein>
<dbReference type="Pfam" id="PF08281">
    <property type="entry name" value="Sigma70_r4_2"/>
    <property type="match status" value="1"/>
</dbReference>
<dbReference type="EMBL" id="JAAKGT010000001">
    <property type="protein sequence ID" value="NGM48350.1"/>
    <property type="molecule type" value="Genomic_DNA"/>
</dbReference>
<evidence type="ECO:0000313" key="7">
    <source>
        <dbReference type="EMBL" id="NGM48350.1"/>
    </source>
</evidence>
<dbReference type="CDD" id="cd06171">
    <property type="entry name" value="Sigma70_r4"/>
    <property type="match status" value="1"/>
</dbReference>
<dbReference type="InterPro" id="IPR039425">
    <property type="entry name" value="RNA_pol_sigma-70-like"/>
</dbReference>
<dbReference type="InterPro" id="IPR013325">
    <property type="entry name" value="RNA_pol_sigma_r2"/>
</dbReference>
<dbReference type="SUPFAM" id="SSF88659">
    <property type="entry name" value="Sigma3 and sigma4 domains of RNA polymerase sigma factors"/>
    <property type="match status" value="1"/>
</dbReference>
<dbReference type="PANTHER" id="PTHR43133:SF63">
    <property type="entry name" value="RNA POLYMERASE SIGMA FACTOR FECI-RELATED"/>
    <property type="match status" value="1"/>
</dbReference>
<dbReference type="InterPro" id="IPR036388">
    <property type="entry name" value="WH-like_DNA-bd_sf"/>
</dbReference>
<proteinExistence type="inferred from homology"/>
<evidence type="ECO:0000259" key="6">
    <source>
        <dbReference type="Pfam" id="PF08281"/>
    </source>
</evidence>
<feature type="domain" description="RNA polymerase sigma factor 70 region 4 type 2" evidence="6">
    <location>
        <begin position="121"/>
        <end position="172"/>
    </location>
</feature>
<dbReference type="InterPro" id="IPR014284">
    <property type="entry name" value="RNA_pol_sigma-70_dom"/>
</dbReference>
<feature type="domain" description="RNA polymerase sigma-70 region 2" evidence="5">
    <location>
        <begin position="24"/>
        <end position="88"/>
    </location>
</feature>
<dbReference type="GO" id="GO:0003677">
    <property type="term" value="F:DNA binding"/>
    <property type="evidence" value="ECO:0007669"/>
    <property type="project" value="InterPro"/>
</dbReference>
<dbReference type="NCBIfam" id="TIGR02937">
    <property type="entry name" value="sigma70-ECF"/>
    <property type="match status" value="1"/>
</dbReference>
<keyword evidence="2" id="KW-0805">Transcription regulation</keyword>
<dbReference type="PANTHER" id="PTHR43133">
    <property type="entry name" value="RNA POLYMERASE ECF-TYPE SIGMA FACTO"/>
    <property type="match status" value="1"/>
</dbReference>
<dbReference type="InterPro" id="IPR013249">
    <property type="entry name" value="RNA_pol_sigma70_r4_t2"/>
</dbReference>
<comment type="similarity">
    <text evidence="1">Belongs to the sigma-70 factor family. ECF subfamily.</text>
</comment>
<evidence type="ECO:0000256" key="1">
    <source>
        <dbReference type="ARBA" id="ARBA00010641"/>
    </source>
</evidence>
<dbReference type="GO" id="GO:0006352">
    <property type="term" value="P:DNA-templated transcription initiation"/>
    <property type="evidence" value="ECO:0007669"/>
    <property type="project" value="InterPro"/>
</dbReference>
<dbReference type="Gene3D" id="1.10.10.10">
    <property type="entry name" value="Winged helix-like DNA-binding domain superfamily/Winged helix DNA-binding domain"/>
    <property type="match status" value="1"/>
</dbReference>
<evidence type="ECO:0000256" key="4">
    <source>
        <dbReference type="ARBA" id="ARBA00023163"/>
    </source>
</evidence>
<name>A0A6G4QRV4_9CAUL</name>
<evidence type="ECO:0000259" key="5">
    <source>
        <dbReference type="Pfam" id="PF04542"/>
    </source>
</evidence>
<dbReference type="AlphaFoldDB" id="A0A6G4QRV4"/>
<dbReference type="Pfam" id="PF04542">
    <property type="entry name" value="Sigma70_r2"/>
    <property type="match status" value="1"/>
</dbReference>
<dbReference type="Gene3D" id="1.10.1740.10">
    <property type="match status" value="1"/>
</dbReference>
<gene>
    <name evidence="7" type="ORF">G5B46_01890</name>
</gene>
<dbReference type="InterPro" id="IPR007627">
    <property type="entry name" value="RNA_pol_sigma70_r2"/>
</dbReference>
<keyword evidence="4" id="KW-0804">Transcription</keyword>
<evidence type="ECO:0000256" key="3">
    <source>
        <dbReference type="ARBA" id="ARBA00023082"/>
    </source>
</evidence>
<dbReference type="SUPFAM" id="SSF88946">
    <property type="entry name" value="Sigma2 domain of RNA polymerase sigma factors"/>
    <property type="match status" value="1"/>
</dbReference>
<evidence type="ECO:0000256" key="2">
    <source>
        <dbReference type="ARBA" id="ARBA00023015"/>
    </source>
</evidence>
<dbReference type="RefSeq" id="WP_165255570.1">
    <property type="nucleotide sequence ID" value="NZ_JAAKGT010000001.1"/>
</dbReference>
<sequence length="179" mass="20337">MSVQSAFSQATIAQARPGDIDQVVRRHEGMLRRFIALRIGGGADVDDLVHEVFVRFARRPPDESVERLDSYLFQTAANLIRDRARRQQVRRLAAPEIEDDAAAQAPATPEQTLIDRETLTEVRRALADLPERTRHVFLLYRIDGLRHQAIADALGVSISTVEKDVRRAMAHLTRRVRRP</sequence>
<dbReference type="GO" id="GO:0016987">
    <property type="term" value="F:sigma factor activity"/>
    <property type="evidence" value="ECO:0007669"/>
    <property type="project" value="UniProtKB-KW"/>
</dbReference>
<reference evidence="7" key="1">
    <citation type="submission" date="2020-02" db="EMBL/GenBank/DDBJ databases">
        <authorList>
            <person name="Gao J."/>
            <person name="Sun J."/>
        </authorList>
    </citation>
    <scope>NUCLEOTIDE SEQUENCE</scope>
    <source>
        <strain evidence="7">602-2</strain>
    </source>
</reference>
<comment type="caution">
    <text evidence="7">The sequence shown here is derived from an EMBL/GenBank/DDBJ whole genome shotgun (WGS) entry which is preliminary data.</text>
</comment>